<sequence>MIIRKASGFESRLVLVLDHLWVCISRNGQHDALGLDAGISGSVDSILGIVLFPTTDQVTNLPEMPTRECHDNAGESSGLHNSRPLYCPRDFSDSHSWPAIVSALGDVLGGLHVAMPSNCTDPPAGRPRGFLPAKGPIGREGLAVQSP</sequence>
<dbReference type="RefSeq" id="XP_059600245.1">
    <property type="nucleotide sequence ID" value="XM_059746939.1"/>
</dbReference>
<dbReference type="GeneID" id="84590642"/>
<reference evidence="1" key="2">
    <citation type="submission" date="2025-08" db="UniProtKB">
        <authorList>
            <consortium name="RefSeq"/>
        </authorList>
    </citation>
    <scope>IDENTIFICATION</scope>
</reference>
<accession>A0AAJ8DY05</accession>
<organism evidence="1">
    <name type="scientific">Aspergillus niger</name>
    <dbReference type="NCBI Taxonomy" id="5061"/>
    <lineage>
        <taxon>Eukaryota</taxon>
        <taxon>Fungi</taxon>
        <taxon>Dikarya</taxon>
        <taxon>Ascomycota</taxon>
        <taxon>Pezizomycotina</taxon>
        <taxon>Eurotiomycetes</taxon>
        <taxon>Eurotiomycetidae</taxon>
        <taxon>Eurotiales</taxon>
        <taxon>Aspergillaceae</taxon>
        <taxon>Aspergillus</taxon>
        <taxon>Aspergillus subgen. Circumdati</taxon>
    </lineage>
</organism>
<proteinExistence type="predicted"/>
<reference evidence="1" key="1">
    <citation type="submission" date="2025-02" db="EMBL/GenBank/DDBJ databases">
        <authorList>
            <consortium name="NCBI Genome Project"/>
        </authorList>
    </citation>
    <scope>NUCLEOTIDE SEQUENCE</scope>
</reference>
<dbReference type="KEGG" id="ang:An03g01930"/>
<protein>
    <submittedName>
        <fullName evidence="1">Uncharacterized protein</fullName>
    </submittedName>
</protein>
<dbReference type="VEuPathDB" id="FungiDB:An03g01930"/>
<name>A0AAJ8DY05_ASPNG</name>
<dbReference type="AlphaFoldDB" id="A0AAJ8DY05"/>
<evidence type="ECO:0000313" key="1">
    <source>
        <dbReference type="RefSeq" id="XP_059600245.1"/>
    </source>
</evidence>
<gene>
    <name evidence="1" type="ORF">An03g01930</name>
</gene>